<feature type="compositionally biased region" description="Polar residues" evidence="1">
    <location>
        <begin position="1"/>
        <end position="10"/>
    </location>
</feature>
<feature type="transmembrane region" description="Helical" evidence="2">
    <location>
        <begin position="170"/>
        <end position="186"/>
    </location>
</feature>
<gene>
    <name evidence="3" type="ORF">ACEZDE_32705</name>
</gene>
<dbReference type="Proteomes" id="UP001592531">
    <property type="component" value="Unassembled WGS sequence"/>
</dbReference>
<feature type="transmembrane region" description="Helical" evidence="2">
    <location>
        <begin position="144"/>
        <end position="163"/>
    </location>
</feature>
<evidence type="ECO:0000313" key="3">
    <source>
        <dbReference type="EMBL" id="MFC1421366.1"/>
    </source>
</evidence>
<dbReference type="Pfam" id="PF09852">
    <property type="entry name" value="DUF2079"/>
    <property type="match status" value="1"/>
</dbReference>
<organism evidence="3 4">
    <name type="scientific">Streptacidiphilus cavernicola</name>
    <dbReference type="NCBI Taxonomy" id="3342716"/>
    <lineage>
        <taxon>Bacteria</taxon>
        <taxon>Bacillati</taxon>
        <taxon>Actinomycetota</taxon>
        <taxon>Actinomycetes</taxon>
        <taxon>Kitasatosporales</taxon>
        <taxon>Streptomycetaceae</taxon>
        <taxon>Streptacidiphilus</taxon>
    </lineage>
</organism>
<feature type="transmembrane region" description="Helical" evidence="2">
    <location>
        <begin position="361"/>
        <end position="386"/>
    </location>
</feature>
<keyword evidence="2" id="KW-0472">Membrane</keyword>
<dbReference type="RefSeq" id="WP_380544449.1">
    <property type="nucleotide sequence ID" value="NZ_JBHFAB010000039.1"/>
</dbReference>
<evidence type="ECO:0000256" key="1">
    <source>
        <dbReference type="SAM" id="MobiDB-lite"/>
    </source>
</evidence>
<feature type="region of interest" description="Disordered" evidence="1">
    <location>
        <begin position="1"/>
        <end position="27"/>
    </location>
</feature>
<proteinExistence type="predicted"/>
<accession>A0ABV6W5W3</accession>
<protein>
    <submittedName>
        <fullName evidence="3">DUF2079 domain-containing protein</fullName>
    </submittedName>
</protein>
<dbReference type="InterPro" id="IPR018650">
    <property type="entry name" value="STSV1_Orf64"/>
</dbReference>
<sequence>MSSSQLSPSPRTAVRGGPPSEPTPAQPPWWQRARVQAWGLAGVFFALYCCLSVRRQQRILSTGFDLGIFEQGIRGYAHGHAPVSLLKGPGFDLLGDHFHPLLVLFAPFYRLFPGPLTLLVGQAALTALAVVPLVRWAHRVRGPWAAAWTGLGFGASWGLASMIGFDFHEVCLAVPLLAFALAAAGQRRWRAAALWGLPLLLVKEDLGLTLAVLGGCIAWKGPRRLGLALAVAGVLGTLLEVLVILPAVNQHGSFDYWNEIAGGSTAATAHSGSLTGTVLHTFWPPEKYLTVLLLLAPTGFLALRSPLVLLALPTLGWRFVSANPAYWGTADHYSAVLMVVVWASTVQALDQHREVLRGPRLRLRCGAGALVTAVCLPLFPLGALFLPGTWTTTAHVRAAHRVLDRIPDGATVASTDRLAPQLTDRAAVSLVCSPDPPTAPPDWILVDRADSTNFPCPITTALAVVAADERSGGYRLVTDQDGIVLLHRQ</sequence>
<evidence type="ECO:0000256" key="2">
    <source>
        <dbReference type="SAM" id="Phobius"/>
    </source>
</evidence>
<evidence type="ECO:0000313" key="4">
    <source>
        <dbReference type="Proteomes" id="UP001592531"/>
    </source>
</evidence>
<keyword evidence="4" id="KW-1185">Reference proteome</keyword>
<feature type="transmembrane region" description="Helical" evidence="2">
    <location>
        <begin position="291"/>
        <end position="312"/>
    </location>
</feature>
<keyword evidence="2" id="KW-0812">Transmembrane</keyword>
<dbReference type="EMBL" id="JBHFAB010000039">
    <property type="protein sequence ID" value="MFC1421366.1"/>
    <property type="molecule type" value="Genomic_DNA"/>
</dbReference>
<feature type="transmembrane region" description="Helical" evidence="2">
    <location>
        <begin position="225"/>
        <end position="248"/>
    </location>
</feature>
<feature type="transmembrane region" description="Helical" evidence="2">
    <location>
        <begin position="332"/>
        <end position="349"/>
    </location>
</feature>
<comment type="caution">
    <text evidence="3">The sequence shown here is derived from an EMBL/GenBank/DDBJ whole genome shotgun (WGS) entry which is preliminary data.</text>
</comment>
<reference evidence="3 4" key="1">
    <citation type="submission" date="2024-09" db="EMBL/GenBank/DDBJ databases">
        <authorList>
            <person name="Lee S.D."/>
        </authorList>
    </citation>
    <scope>NUCLEOTIDE SEQUENCE [LARGE SCALE GENOMIC DNA]</scope>
    <source>
        <strain evidence="3 4">N8-3</strain>
    </source>
</reference>
<feature type="transmembrane region" description="Helical" evidence="2">
    <location>
        <begin position="116"/>
        <end position="138"/>
    </location>
</feature>
<name>A0ABV6W5W3_9ACTN</name>
<keyword evidence="2" id="KW-1133">Transmembrane helix</keyword>